<feature type="compositionally biased region" description="Gly residues" evidence="2">
    <location>
        <begin position="23"/>
        <end position="34"/>
    </location>
</feature>
<dbReference type="InterPro" id="IPR056953">
    <property type="entry name" value="CUT_N"/>
</dbReference>
<dbReference type="Pfam" id="PF00100">
    <property type="entry name" value="Zona_pellucida"/>
    <property type="match status" value="1"/>
</dbReference>
<evidence type="ECO:0000256" key="2">
    <source>
        <dbReference type="SAM" id="MobiDB-lite"/>
    </source>
</evidence>
<keyword evidence="3" id="KW-0472">Membrane</keyword>
<gene>
    <name evidence="5" type="ORF">NTJ_04896</name>
</gene>
<dbReference type="SMART" id="SM00241">
    <property type="entry name" value="ZP"/>
    <property type="match status" value="1"/>
</dbReference>
<dbReference type="Gene3D" id="2.60.40.4100">
    <property type="entry name" value="Zona pellucida, ZP-C domain"/>
    <property type="match status" value="1"/>
</dbReference>
<evidence type="ECO:0000313" key="5">
    <source>
        <dbReference type="EMBL" id="BES92088.1"/>
    </source>
</evidence>
<dbReference type="PANTHER" id="PTHR46560">
    <property type="entry name" value="CYPHER, ISOFORM B"/>
    <property type="match status" value="1"/>
</dbReference>
<keyword evidence="3" id="KW-0812">Transmembrane</keyword>
<accession>A0ABN7AJ43</accession>
<protein>
    <recommendedName>
        <fullName evidence="4">ZP domain-containing protein</fullName>
    </recommendedName>
</protein>
<keyword evidence="3" id="KW-1133">Transmembrane helix</keyword>
<feature type="transmembrane region" description="Helical" evidence="3">
    <location>
        <begin position="434"/>
        <end position="457"/>
    </location>
</feature>
<reference evidence="5 6" key="1">
    <citation type="submission" date="2023-09" db="EMBL/GenBank/DDBJ databases">
        <title>Nesidiocoris tenuis whole genome shotgun sequence.</title>
        <authorList>
            <person name="Shibata T."/>
            <person name="Shimoda M."/>
            <person name="Kobayashi T."/>
            <person name="Uehara T."/>
        </authorList>
    </citation>
    <scope>NUCLEOTIDE SEQUENCE [LARGE SCALE GENOMIC DNA]</scope>
    <source>
        <strain evidence="5 6">Japan</strain>
    </source>
</reference>
<sequence length="467" mass="49907">MKYGGSDDKSKSEPGVSKRERGGGGGGGGGGGSLVGVEEGGDQLAQESGHLGVLSGGGGGPGGGGYHHEPQWPAPAPDLPVITSLDVKCEKNSMKVFIGFDKPFYGLVFSKGHYSNANCVHLPAGLGRSQASFEVGIHACGTAGNTENGLYGYGADSGSGTYFENIIVVQYDPQVQEVWDQARKLRCTWHDQYEKSVTFRPFPVDMLDVVRADFAGDNVGCWMQIQVGKGPWASEVSGLVKIGQTMTMVLAIKDDDSKFDMLVRNCVAHDGKRAPIQLVDRRGCVTRPKLMSRFTKIKNFGASASVLSYAHFQAFKFPDSMEVHFQCTIQICRYQCPDQCTAESGVESHDASVGAGAPLDIVHLRDERAPNWYTNRRSKRSVGHEVGVNRVIKVVSTGDLTFSLDDNASDSTNSTLVFPAAPDAGIICMTTPGFAATLIVLFGILIASSLLSALLCIRLKPSGKSIK</sequence>
<dbReference type="PANTHER" id="PTHR46560:SF4">
    <property type="entry name" value="DUSKY"/>
    <property type="match status" value="1"/>
</dbReference>
<dbReference type="PROSITE" id="PS51034">
    <property type="entry name" value="ZP_2"/>
    <property type="match status" value="1"/>
</dbReference>
<feature type="region of interest" description="Disordered" evidence="2">
    <location>
        <begin position="1"/>
        <end position="77"/>
    </location>
</feature>
<organism evidence="5 6">
    <name type="scientific">Nesidiocoris tenuis</name>
    <dbReference type="NCBI Taxonomy" id="355587"/>
    <lineage>
        <taxon>Eukaryota</taxon>
        <taxon>Metazoa</taxon>
        <taxon>Ecdysozoa</taxon>
        <taxon>Arthropoda</taxon>
        <taxon>Hexapoda</taxon>
        <taxon>Insecta</taxon>
        <taxon>Pterygota</taxon>
        <taxon>Neoptera</taxon>
        <taxon>Paraneoptera</taxon>
        <taxon>Hemiptera</taxon>
        <taxon>Heteroptera</taxon>
        <taxon>Panheteroptera</taxon>
        <taxon>Cimicomorpha</taxon>
        <taxon>Miridae</taxon>
        <taxon>Dicyphina</taxon>
        <taxon>Nesidiocoris</taxon>
    </lineage>
</organism>
<keyword evidence="6" id="KW-1185">Reference proteome</keyword>
<keyword evidence="1" id="KW-1015">Disulfide bond</keyword>
<dbReference type="InterPro" id="IPR042235">
    <property type="entry name" value="ZP-C_dom"/>
</dbReference>
<feature type="compositionally biased region" description="Gly residues" evidence="2">
    <location>
        <begin position="54"/>
        <end position="65"/>
    </location>
</feature>
<dbReference type="Pfam" id="PF25057">
    <property type="entry name" value="CUT_N"/>
    <property type="match status" value="1"/>
</dbReference>
<feature type="domain" description="ZP" evidence="4">
    <location>
        <begin position="88"/>
        <end position="347"/>
    </location>
</feature>
<dbReference type="InterPro" id="IPR055355">
    <property type="entry name" value="ZP-C"/>
</dbReference>
<proteinExistence type="predicted"/>
<evidence type="ECO:0000313" key="6">
    <source>
        <dbReference type="Proteomes" id="UP001307889"/>
    </source>
</evidence>
<evidence type="ECO:0000259" key="4">
    <source>
        <dbReference type="PROSITE" id="PS51034"/>
    </source>
</evidence>
<dbReference type="EMBL" id="AP028911">
    <property type="protein sequence ID" value="BES92088.1"/>
    <property type="molecule type" value="Genomic_DNA"/>
</dbReference>
<feature type="compositionally biased region" description="Basic and acidic residues" evidence="2">
    <location>
        <begin position="1"/>
        <end position="22"/>
    </location>
</feature>
<evidence type="ECO:0000256" key="1">
    <source>
        <dbReference type="ARBA" id="ARBA00023157"/>
    </source>
</evidence>
<evidence type="ECO:0000256" key="3">
    <source>
        <dbReference type="SAM" id="Phobius"/>
    </source>
</evidence>
<name>A0ABN7AJ43_9HEMI</name>
<dbReference type="Proteomes" id="UP001307889">
    <property type="component" value="Chromosome 3"/>
</dbReference>
<dbReference type="InterPro" id="IPR001507">
    <property type="entry name" value="ZP_dom"/>
</dbReference>